<accession>A0A955RSE0</accession>
<evidence type="ECO:0008006" key="4">
    <source>
        <dbReference type="Google" id="ProtNLM"/>
    </source>
</evidence>
<dbReference type="EMBL" id="JAGQKZ010000061">
    <property type="protein sequence ID" value="MCA9392485.1"/>
    <property type="molecule type" value="Genomic_DNA"/>
</dbReference>
<keyword evidence="1" id="KW-1133">Transmembrane helix</keyword>
<feature type="transmembrane region" description="Helical" evidence="1">
    <location>
        <begin position="217"/>
        <end position="237"/>
    </location>
</feature>
<comment type="caution">
    <text evidence="2">The sequence shown here is derived from an EMBL/GenBank/DDBJ whole genome shotgun (WGS) entry which is preliminary data.</text>
</comment>
<organism evidence="2 3">
    <name type="scientific">candidate division WWE3 bacterium</name>
    <dbReference type="NCBI Taxonomy" id="2053526"/>
    <lineage>
        <taxon>Bacteria</taxon>
        <taxon>Katanobacteria</taxon>
    </lineage>
</organism>
<evidence type="ECO:0000313" key="2">
    <source>
        <dbReference type="EMBL" id="MCA9392485.1"/>
    </source>
</evidence>
<feature type="transmembrane region" description="Helical" evidence="1">
    <location>
        <begin position="124"/>
        <end position="143"/>
    </location>
</feature>
<gene>
    <name evidence="2" type="ORF">KC614_04810</name>
</gene>
<keyword evidence="1" id="KW-0472">Membrane</keyword>
<sequence>MKLESSINLRFITIFVVLASLSVVSLLVAFRLPRQLNLSPDSFMYLDIAKNIKAGLGVSTFNLSLSSTSIPDHVIAWPPLFPIAIALLMMAGLTNLNAAVLLSMVLLIVSVLLVFFVVHKKSNLVFAVAAALTYLYLVTKMSIWQNVWSEQLFTVLLLSVWTYILLRRNYDLKDVFVIGLMLSLVALTRYAGIVLLPVVFAVLFLRTQRGEYGSIRRLATTGVAFVLGLTPLIVWFIRNIVVSGSIFGVVSPVAFATWHQLLSDLTNAFSDGFVQHLIWLVAAVFVGGLLNIYSLTKTVRRGLTELRSSALFLFVVLYLALITYSVHRYNIDAISGRYLEPLYPLTLIALFIFLERVVNELWLRIAQLRVEVRGLVVATIFLISVFMFFGKVKLYITDTKIAANTRYRDKVSEWVINNTGKEDIIINRRSWVYRFVTDRVSISSDYPYMPQLTAENIITFLMNHSDLDGRRIMIVDISATTLPDYNEYAKFGITLLLIAQIGNNNVYELK</sequence>
<dbReference type="AlphaFoldDB" id="A0A955RSE0"/>
<reference evidence="2" key="1">
    <citation type="submission" date="2020-04" db="EMBL/GenBank/DDBJ databases">
        <authorList>
            <person name="Zhang T."/>
        </authorList>
    </citation>
    <scope>NUCLEOTIDE SEQUENCE</scope>
    <source>
        <strain evidence="2">HKST-UBA03</strain>
    </source>
</reference>
<feature type="transmembrane region" description="Helical" evidence="1">
    <location>
        <begin position="338"/>
        <end position="358"/>
    </location>
</feature>
<dbReference type="Proteomes" id="UP000751518">
    <property type="component" value="Unassembled WGS sequence"/>
</dbReference>
<keyword evidence="1" id="KW-0812">Transmembrane</keyword>
<feature type="transmembrane region" description="Helical" evidence="1">
    <location>
        <begin position="12"/>
        <end position="32"/>
    </location>
</feature>
<protein>
    <recommendedName>
        <fullName evidence="4">Glycosyltransferase RgtA/B/C/D-like domain-containing protein</fullName>
    </recommendedName>
</protein>
<proteinExistence type="predicted"/>
<feature type="transmembrane region" description="Helical" evidence="1">
    <location>
        <begin position="152"/>
        <end position="170"/>
    </location>
</feature>
<evidence type="ECO:0000313" key="3">
    <source>
        <dbReference type="Proteomes" id="UP000751518"/>
    </source>
</evidence>
<name>A0A955RSE0_UNCKA</name>
<feature type="transmembrane region" description="Helical" evidence="1">
    <location>
        <begin position="277"/>
        <end position="296"/>
    </location>
</feature>
<feature type="transmembrane region" description="Helical" evidence="1">
    <location>
        <begin position="370"/>
        <end position="390"/>
    </location>
</feature>
<reference evidence="2" key="2">
    <citation type="journal article" date="2021" name="Microbiome">
        <title>Successional dynamics and alternative stable states in a saline activated sludge microbial community over 9 years.</title>
        <authorList>
            <person name="Wang Y."/>
            <person name="Ye J."/>
            <person name="Ju F."/>
            <person name="Liu L."/>
            <person name="Boyd J.A."/>
            <person name="Deng Y."/>
            <person name="Parks D.H."/>
            <person name="Jiang X."/>
            <person name="Yin X."/>
            <person name="Woodcroft B.J."/>
            <person name="Tyson G.W."/>
            <person name="Hugenholtz P."/>
            <person name="Polz M.F."/>
            <person name="Zhang T."/>
        </authorList>
    </citation>
    <scope>NUCLEOTIDE SEQUENCE</scope>
    <source>
        <strain evidence="2">HKST-UBA03</strain>
    </source>
</reference>
<feature type="transmembrane region" description="Helical" evidence="1">
    <location>
        <begin position="176"/>
        <end position="205"/>
    </location>
</feature>
<feature type="transmembrane region" description="Helical" evidence="1">
    <location>
        <begin position="308"/>
        <end position="326"/>
    </location>
</feature>
<feature type="transmembrane region" description="Helical" evidence="1">
    <location>
        <begin position="100"/>
        <end position="118"/>
    </location>
</feature>
<evidence type="ECO:0000256" key="1">
    <source>
        <dbReference type="SAM" id="Phobius"/>
    </source>
</evidence>